<evidence type="ECO:0000256" key="1">
    <source>
        <dbReference type="SAM" id="MobiDB-lite"/>
    </source>
</evidence>
<feature type="region of interest" description="Disordered" evidence="1">
    <location>
        <begin position="52"/>
        <end position="269"/>
    </location>
</feature>
<feature type="compositionally biased region" description="Basic and acidic residues" evidence="1">
    <location>
        <begin position="392"/>
        <end position="404"/>
    </location>
</feature>
<proteinExistence type="predicted"/>
<feature type="compositionally biased region" description="Basic and acidic residues" evidence="1">
    <location>
        <begin position="75"/>
        <end position="84"/>
    </location>
</feature>
<comment type="caution">
    <text evidence="2">The sequence shown here is derived from an EMBL/GenBank/DDBJ whole genome shotgun (WGS) entry which is preliminary data.</text>
</comment>
<feature type="compositionally biased region" description="Low complexity" evidence="1">
    <location>
        <begin position="246"/>
        <end position="259"/>
    </location>
</feature>
<dbReference type="Proteomes" id="UP001177023">
    <property type="component" value="Unassembled WGS sequence"/>
</dbReference>
<dbReference type="AlphaFoldDB" id="A0AA36CB66"/>
<keyword evidence="3" id="KW-1185">Reference proteome</keyword>
<feature type="compositionally biased region" description="Basic and acidic residues" evidence="1">
    <location>
        <begin position="151"/>
        <end position="169"/>
    </location>
</feature>
<name>A0AA36CB66_9BILA</name>
<evidence type="ECO:0000313" key="3">
    <source>
        <dbReference type="Proteomes" id="UP001177023"/>
    </source>
</evidence>
<feature type="region of interest" description="Disordered" evidence="1">
    <location>
        <begin position="332"/>
        <end position="445"/>
    </location>
</feature>
<sequence>MVSTFFQDFSFLVTTGFPFFVGLFLTLQCGKKRHVEPGGSYRDDGVYVSQKSTKSVKSTKSAKSGKLAKPTKSPTAERIRKDMSNRGSVRKREKPPPPPADADPSSSRRNRVRRDADPTQDSARSEKKKGGISQRLAEQKIVKSVKSVKSQKSDKSNKSQKSTRSDKSGSSKKNKSAKGKKVDTSNRSAKGPVKSESGKSSRKAKKSQKSQKKPEGSSRRKIFSLKKPPPAVPLVPAEHTDQTQSPITEQTQQDDQQPEMNINFDKPQKPLGLASLLRAYRSEKEAGFGVEPTQKEAPVRAAQLGAVQQAQAQRVQAAPEDLPQARVEAPLRAPQALSMLKPSETKPKAQKITPKKQALEAKEKPKRKGFFGGIFGGKKEKKKEKTPKKKKTSDSKEASKEKPASKKQKKAKAPKPTKTEQNPKNRKSDEVVKSSSGKRMAAVVA</sequence>
<feature type="compositionally biased region" description="Low complexity" evidence="1">
    <location>
        <begin position="52"/>
        <end position="65"/>
    </location>
</feature>
<evidence type="ECO:0000313" key="2">
    <source>
        <dbReference type="EMBL" id="CAJ0565715.1"/>
    </source>
</evidence>
<feature type="compositionally biased region" description="Basic and acidic residues" evidence="1">
    <location>
        <begin position="417"/>
        <end position="432"/>
    </location>
</feature>
<feature type="non-terminal residue" evidence="2">
    <location>
        <position position="1"/>
    </location>
</feature>
<feature type="compositionally biased region" description="Basic residues" evidence="1">
    <location>
        <begin position="405"/>
        <end position="415"/>
    </location>
</feature>
<feature type="compositionally biased region" description="Basic and acidic residues" evidence="1">
    <location>
        <begin position="113"/>
        <end position="129"/>
    </location>
</feature>
<organism evidence="2 3">
    <name type="scientific">Mesorhabditis spiculigera</name>
    <dbReference type="NCBI Taxonomy" id="96644"/>
    <lineage>
        <taxon>Eukaryota</taxon>
        <taxon>Metazoa</taxon>
        <taxon>Ecdysozoa</taxon>
        <taxon>Nematoda</taxon>
        <taxon>Chromadorea</taxon>
        <taxon>Rhabditida</taxon>
        <taxon>Rhabditina</taxon>
        <taxon>Rhabditomorpha</taxon>
        <taxon>Rhabditoidea</taxon>
        <taxon>Rhabditidae</taxon>
        <taxon>Mesorhabditinae</taxon>
        <taxon>Mesorhabditis</taxon>
    </lineage>
</organism>
<feature type="compositionally biased region" description="Basic residues" evidence="1">
    <location>
        <begin position="170"/>
        <end position="179"/>
    </location>
</feature>
<feature type="compositionally biased region" description="Basic residues" evidence="1">
    <location>
        <begin position="200"/>
        <end position="211"/>
    </location>
</feature>
<gene>
    <name evidence="2" type="ORF">MSPICULIGERA_LOCUS4345</name>
</gene>
<dbReference type="EMBL" id="CATQJA010001092">
    <property type="protein sequence ID" value="CAJ0565715.1"/>
    <property type="molecule type" value="Genomic_DNA"/>
</dbReference>
<feature type="compositionally biased region" description="Basic residues" evidence="1">
    <location>
        <begin position="379"/>
        <end position="391"/>
    </location>
</feature>
<reference evidence="2" key="1">
    <citation type="submission" date="2023-06" db="EMBL/GenBank/DDBJ databases">
        <authorList>
            <person name="Delattre M."/>
        </authorList>
    </citation>
    <scope>NUCLEOTIDE SEQUENCE</scope>
    <source>
        <strain evidence="2">AF72</strain>
    </source>
</reference>
<protein>
    <submittedName>
        <fullName evidence="2">Uncharacterized protein</fullName>
    </submittedName>
</protein>
<accession>A0AA36CB66</accession>